<organism evidence="1 2">
    <name type="scientific">Erwinia phage phiEa100</name>
    <dbReference type="NCBI Taxonomy" id="925983"/>
    <lineage>
        <taxon>Viruses</taxon>
        <taxon>Duplodnaviria</taxon>
        <taxon>Heunggongvirae</taxon>
        <taxon>Uroviricota</taxon>
        <taxon>Caudoviricetes</taxon>
        <taxon>Autographivirales</taxon>
        <taxon>Autosignataviridae</taxon>
        <taxon>Molineuxvirinae</taxon>
        <taxon>Eracentumvirus</taxon>
        <taxon>Eracentumvirus era103</taxon>
    </lineage>
</organism>
<dbReference type="EMBL" id="FQ482086">
    <property type="protein sequence ID" value="CBX45079.1"/>
    <property type="molecule type" value="Genomic_DNA"/>
</dbReference>
<dbReference type="KEGG" id="vg:14297075"/>
<dbReference type="GeneID" id="14297075"/>
<name>E5AGH7_9CAUD</name>
<dbReference type="RefSeq" id="YP_007237539.1">
    <property type="nucleotide sequence ID" value="NC_019926.1"/>
</dbReference>
<evidence type="ECO:0000313" key="1">
    <source>
        <dbReference type="EMBL" id="CBX45079.1"/>
    </source>
</evidence>
<protein>
    <submittedName>
        <fullName evidence="1">Uncharacterized protein</fullName>
    </submittedName>
</protein>
<gene>
    <name evidence="1" type="ORF">P100_00160</name>
</gene>
<evidence type="ECO:0000313" key="2">
    <source>
        <dbReference type="Proteomes" id="UP000006896"/>
    </source>
</evidence>
<accession>E5AGH7</accession>
<dbReference type="Proteomes" id="UP000006896">
    <property type="component" value="Segment"/>
</dbReference>
<reference evidence="2" key="1">
    <citation type="journal article" date="2011" name="J. Bacteriol.">
        <title>Complete genome sequences of three Erwinia amylovora phages isolated in north america and a bacteriophage induced from an Erwinia tasmaniensis strain.</title>
        <authorList>
            <person name="Muller I."/>
            <person name="Kube M."/>
            <person name="Reinhardt R."/>
            <person name="Jelkmann W."/>
            <person name="Geider K."/>
        </authorList>
    </citation>
    <scope>NUCLEOTIDE SEQUENCE [LARGE SCALE GENOMIC DNA]</scope>
</reference>
<proteinExistence type="predicted"/>
<sequence>MQTCNSCRIAKCESEFHANNARPNGLDGRCKECKRDAYLAKRNKNPLETYHVAKKSWCKQRGITFNLMMQVLKNLNNLLPG</sequence>